<evidence type="ECO:0000313" key="2">
    <source>
        <dbReference type="Proteomes" id="UP000324629"/>
    </source>
</evidence>
<sequence>MMSCEDFNCDVVKCSTVVKDILSLRQDTNIMSTTDSGETSTVLEELISSHSVETAPEQDLLHVPATSRTIRTVEMSVVDTSIPPPVRARSAVQKRAGRTEQKKIYKPPDRRTTVIRTASRVLDRRQSNLLQYRLYPEIGRKFVHSALPSTNVVNDTYPTVSVHLPEINKPRITPHLVQPTAQMPFMEPARRPHSVSRMQYVADNVRTSHSIPSHSPCYDDTSTTLSVFSGEAISRIRKSPYIRLTRIMIFALFYKQDVPEPLSELGSRSLHRRFTDPILTLPCFRPTVDICPHHNEYELLTSPTQRSHSSLLTTTYQAEYNDAQWEQSQRGELVSPIQFRTTNTMCAQTEQLLHHNLETVQLSRWRSQLNPPPRYQIARAVCVPYVRQFRIPPPPIFLHTITSMEDPVQLANPITGTRHDGYTNFYVPFGSIPVKENQERLRASKNYMTTVTQAIMRNHPSKSVKKNAETEKVGKCFSLISSNE</sequence>
<dbReference type="EMBL" id="QNGE01001038">
    <property type="protein sequence ID" value="KAA3678595.1"/>
    <property type="molecule type" value="Genomic_DNA"/>
</dbReference>
<protein>
    <submittedName>
        <fullName evidence="1">Uncharacterized protein</fullName>
    </submittedName>
</protein>
<proteinExistence type="predicted"/>
<keyword evidence="2" id="KW-1185">Reference proteome</keyword>
<dbReference type="AlphaFoldDB" id="A0A5J4NSH4"/>
<dbReference type="Proteomes" id="UP000324629">
    <property type="component" value="Unassembled WGS sequence"/>
</dbReference>
<name>A0A5J4NSH4_9TREM</name>
<evidence type="ECO:0000313" key="1">
    <source>
        <dbReference type="EMBL" id="KAA3678595.1"/>
    </source>
</evidence>
<reference evidence="1 2" key="1">
    <citation type="journal article" date="2019" name="Gigascience">
        <title>Whole-genome sequence of the oriental lung fluke Paragonimus westermani.</title>
        <authorList>
            <person name="Oey H."/>
            <person name="Zakrzewski M."/>
            <person name="Narain K."/>
            <person name="Devi K.R."/>
            <person name="Agatsuma T."/>
            <person name="Nawaratna S."/>
            <person name="Gobert G.N."/>
            <person name="Jones M.K."/>
            <person name="Ragan M.A."/>
            <person name="McManus D.P."/>
            <person name="Krause L."/>
        </authorList>
    </citation>
    <scope>NUCLEOTIDE SEQUENCE [LARGE SCALE GENOMIC DNA]</scope>
    <source>
        <strain evidence="1 2">IND2009</strain>
    </source>
</reference>
<gene>
    <name evidence="1" type="ORF">DEA37_0007628</name>
</gene>
<comment type="caution">
    <text evidence="1">The sequence shown here is derived from an EMBL/GenBank/DDBJ whole genome shotgun (WGS) entry which is preliminary data.</text>
</comment>
<accession>A0A5J4NSH4</accession>
<organism evidence="1 2">
    <name type="scientific">Paragonimus westermani</name>
    <dbReference type="NCBI Taxonomy" id="34504"/>
    <lineage>
        <taxon>Eukaryota</taxon>
        <taxon>Metazoa</taxon>
        <taxon>Spiralia</taxon>
        <taxon>Lophotrochozoa</taxon>
        <taxon>Platyhelminthes</taxon>
        <taxon>Trematoda</taxon>
        <taxon>Digenea</taxon>
        <taxon>Plagiorchiida</taxon>
        <taxon>Troglotremata</taxon>
        <taxon>Troglotrematidae</taxon>
        <taxon>Paragonimus</taxon>
    </lineage>
</organism>